<dbReference type="InterPro" id="IPR000014">
    <property type="entry name" value="PAS"/>
</dbReference>
<dbReference type="InterPro" id="IPR050469">
    <property type="entry name" value="Diguanylate_Cyclase"/>
</dbReference>
<dbReference type="NCBIfam" id="TIGR00254">
    <property type="entry name" value="GGDEF"/>
    <property type="match status" value="1"/>
</dbReference>
<dbReference type="EC" id="2.7.7.65" evidence="1"/>
<dbReference type="InterPro" id="IPR029787">
    <property type="entry name" value="Nucleotide_cyclase"/>
</dbReference>
<dbReference type="CDD" id="cd00130">
    <property type="entry name" value="PAS"/>
    <property type="match status" value="1"/>
</dbReference>
<protein>
    <recommendedName>
        <fullName evidence="1">diguanylate cyclase</fullName>
        <ecNumber evidence="1">2.7.7.65</ecNumber>
    </recommendedName>
</protein>
<comment type="catalytic activity">
    <reaction evidence="2">
        <text>2 GTP = 3',3'-c-di-GMP + 2 diphosphate</text>
        <dbReference type="Rhea" id="RHEA:24898"/>
        <dbReference type="ChEBI" id="CHEBI:33019"/>
        <dbReference type="ChEBI" id="CHEBI:37565"/>
        <dbReference type="ChEBI" id="CHEBI:58805"/>
        <dbReference type="EC" id="2.7.7.65"/>
    </reaction>
</comment>
<evidence type="ECO:0000256" key="2">
    <source>
        <dbReference type="ARBA" id="ARBA00034247"/>
    </source>
</evidence>
<accession>A0A1Q9B3L9</accession>
<dbReference type="CDD" id="cd01949">
    <property type="entry name" value="GGDEF"/>
    <property type="match status" value="1"/>
</dbReference>
<organism evidence="5 6">
    <name type="scientific">Xaviernesmea oryzae</name>
    <dbReference type="NCBI Taxonomy" id="464029"/>
    <lineage>
        <taxon>Bacteria</taxon>
        <taxon>Pseudomonadati</taxon>
        <taxon>Pseudomonadota</taxon>
        <taxon>Alphaproteobacteria</taxon>
        <taxon>Hyphomicrobiales</taxon>
        <taxon>Rhizobiaceae</taxon>
        <taxon>Rhizobium/Agrobacterium group</taxon>
        <taxon>Xaviernesmea</taxon>
    </lineage>
</organism>
<dbReference type="PROSITE" id="PS50887">
    <property type="entry name" value="GGDEF"/>
    <property type="match status" value="1"/>
</dbReference>
<dbReference type="GO" id="GO:0052621">
    <property type="term" value="F:diguanylate cyclase activity"/>
    <property type="evidence" value="ECO:0007669"/>
    <property type="project" value="UniProtKB-EC"/>
</dbReference>
<evidence type="ECO:0000259" key="3">
    <source>
        <dbReference type="PROSITE" id="PS50112"/>
    </source>
</evidence>
<dbReference type="EMBL" id="MKIP01000023">
    <property type="protein sequence ID" value="OLP62639.1"/>
    <property type="molecule type" value="Genomic_DNA"/>
</dbReference>
<evidence type="ECO:0000313" key="5">
    <source>
        <dbReference type="EMBL" id="OLP62639.1"/>
    </source>
</evidence>
<reference evidence="5 6" key="1">
    <citation type="submission" date="2016-09" db="EMBL/GenBank/DDBJ databases">
        <title>Rhizobium sp. nov., a novel species isolated from the rice rhizosphere.</title>
        <authorList>
            <person name="Zhao J."/>
            <person name="Zhang X."/>
        </authorList>
    </citation>
    <scope>NUCLEOTIDE SEQUENCE [LARGE SCALE GENOMIC DNA]</scope>
    <source>
        <strain evidence="5 6">1.7048</strain>
    </source>
</reference>
<dbReference type="Gene3D" id="3.30.450.20">
    <property type="entry name" value="PAS domain"/>
    <property type="match status" value="1"/>
</dbReference>
<dbReference type="InterPro" id="IPR043128">
    <property type="entry name" value="Rev_trsase/Diguanyl_cyclase"/>
</dbReference>
<proteinExistence type="predicted"/>
<feature type="domain" description="GGDEF" evidence="4">
    <location>
        <begin position="146"/>
        <end position="314"/>
    </location>
</feature>
<dbReference type="PANTHER" id="PTHR45138">
    <property type="entry name" value="REGULATORY COMPONENTS OF SENSORY TRANSDUCTION SYSTEM"/>
    <property type="match status" value="1"/>
</dbReference>
<dbReference type="InterPro" id="IPR000160">
    <property type="entry name" value="GGDEF_dom"/>
</dbReference>
<gene>
    <name evidence="5" type="ORF">BJF93_12520</name>
</gene>
<evidence type="ECO:0000256" key="1">
    <source>
        <dbReference type="ARBA" id="ARBA00012528"/>
    </source>
</evidence>
<dbReference type="NCBIfam" id="TIGR00229">
    <property type="entry name" value="sensory_box"/>
    <property type="match status" value="1"/>
</dbReference>
<dbReference type="Proteomes" id="UP000186364">
    <property type="component" value="Unassembled WGS sequence"/>
</dbReference>
<feature type="domain" description="PAS" evidence="3">
    <location>
        <begin position="1"/>
        <end position="31"/>
    </location>
</feature>
<dbReference type="Pfam" id="PF13426">
    <property type="entry name" value="PAS_9"/>
    <property type="match status" value="1"/>
</dbReference>
<dbReference type="PANTHER" id="PTHR45138:SF9">
    <property type="entry name" value="DIGUANYLATE CYCLASE DGCM-RELATED"/>
    <property type="match status" value="1"/>
</dbReference>
<dbReference type="GO" id="GO:0043709">
    <property type="term" value="P:cell adhesion involved in single-species biofilm formation"/>
    <property type="evidence" value="ECO:0007669"/>
    <property type="project" value="TreeGrafter"/>
</dbReference>
<dbReference type="SMART" id="SM00267">
    <property type="entry name" value="GGDEF"/>
    <property type="match status" value="1"/>
</dbReference>
<dbReference type="GO" id="GO:1902201">
    <property type="term" value="P:negative regulation of bacterial-type flagellum-dependent cell motility"/>
    <property type="evidence" value="ECO:0007669"/>
    <property type="project" value="TreeGrafter"/>
</dbReference>
<dbReference type="GO" id="GO:0005886">
    <property type="term" value="C:plasma membrane"/>
    <property type="evidence" value="ECO:0007669"/>
    <property type="project" value="TreeGrafter"/>
</dbReference>
<dbReference type="Gene3D" id="3.30.70.270">
    <property type="match status" value="1"/>
</dbReference>
<evidence type="ECO:0000259" key="4">
    <source>
        <dbReference type="PROSITE" id="PS50887"/>
    </source>
</evidence>
<name>A0A1Q9B3L9_9HYPH</name>
<dbReference type="Pfam" id="PF00990">
    <property type="entry name" value="GGDEF"/>
    <property type="match status" value="1"/>
</dbReference>
<dbReference type="PROSITE" id="PS50112">
    <property type="entry name" value="PAS"/>
    <property type="match status" value="1"/>
</dbReference>
<comment type="caution">
    <text evidence="5">The sequence shown here is derived from an EMBL/GenBank/DDBJ whole genome shotgun (WGS) entry which is preliminary data.</text>
</comment>
<dbReference type="SUPFAM" id="SSF55073">
    <property type="entry name" value="Nucleotide cyclase"/>
    <property type="match status" value="1"/>
</dbReference>
<evidence type="ECO:0000313" key="6">
    <source>
        <dbReference type="Proteomes" id="UP000186364"/>
    </source>
</evidence>
<dbReference type="InterPro" id="IPR035965">
    <property type="entry name" value="PAS-like_dom_sf"/>
</dbReference>
<sequence>MIIWVNEEGRYVFFNKAATRLLGYPADELLNLRVYDIDPDVDLVRWRAHWAELKRKGSLTLESTNRARDGALVPIEILANFVVYRGVEYNCAVVRDITERKRVEAELRALNERVFHLSMTDALTGIANRRSFDERLAMQMSRLNDPRLALMLLDIDHFKAFNDAYGHPQGDACLRSVATAIDRTVRGAGGFAARFGGEEFACILPGLEEAEAFALAERVRQSVLSLAIVHGALPGLAEWDGQAGGAMPDMANRAPPPGHPESSPLLPGFVTVSLGIVFAEPCAGLSAGELLMQADVNLYRAKREGRNRLVFTRL</sequence>
<keyword evidence="6" id="KW-1185">Reference proteome</keyword>
<dbReference type="AlphaFoldDB" id="A0A1Q9B3L9"/>
<dbReference type="SUPFAM" id="SSF55785">
    <property type="entry name" value="PYP-like sensor domain (PAS domain)"/>
    <property type="match status" value="1"/>
</dbReference>